<feature type="region of interest" description="Disordered" evidence="1">
    <location>
        <begin position="1"/>
        <end position="28"/>
    </location>
</feature>
<dbReference type="InterPro" id="IPR043971">
    <property type="entry name" value="FUZ/MON1/HPS1_longin_2"/>
</dbReference>
<gene>
    <name evidence="4" type="ORF">BLNAU_8791</name>
</gene>
<evidence type="ECO:0000313" key="4">
    <source>
        <dbReference type="EMBL" id="KAK2956227.1"/>
    </source>
</evidence>
<accession>A0ABQ9XXN5</accession>
<reference evidence="4 5" key="1">
    <citation type="journal article" date="2022" name="bioRxiv">
        <title>Genomics of Preaxostyla Flagellates Illuminates Evolutionary Transitions and the Path Towards Mitochondrial Loss.</title>
        <authorList>
            <person name="Novak L.V.F."/>
            <person name="Treitli S.C."/>
            <person name="Pyrih J."/>
            <person name="Halakuc P."/>
            <person name="Pipaliya S.V."/>
            <person name="Vacek V."/>
            <person name="Brzon O."/>
            <person name="Soukal P."/>
            <person name="Eme L."/>
            <person name="Dacks J.B."/>
            <person name="Karnkowska A."/>
            <person name="Elias M."/>
            <person name="Hampl V."/>
        </authorList>
    </citation>
    <scope>NUCLEOTIDE SEQUENCE [LARGE SCALE GENOMIC DNA]</scope>
    <source>
        <strain evidence="4">NAU3</strain>
        <tissue evidence="4">Gut</tissue>
    </source>
</reference>
<feature type="region of interest" description="Disordered" evidence="1">
    <location>
        <begin position="64"/>
        <end position="90"/>
    </location>
</feature>
<dbReference type="Pfam" id="PF19036">
    <property type="entry name" value="Fuz_longin_1"/>
    <property type="match status" value="1"/>
</dbReference>
<keyword evidence="5" id="KW-1185">Reference proteome</keyword>
<name>A0ABQ9XXN5_9EUKA</name>
<proteinExistence type="predicted"/>
<dbReference type="PANTHER" id="PTHR13027:SF7">
    <property type="entry name" value="VACUOLAR FUSION PROTEIN MON1 HOMOLOG"/>
    <property type="match status" value="1"/>
</dbReference>
<dbReference type="PANTHER" id="PTHR13027">
    <property type="entry name" value="SAND PROTEIN-RELATED"/>
    <property type="match status" value="1"/>
</dbReference>
<dbReference type="InterPro" id="IPR004353">
    <property type="entry name" value="Mon1"/>
</dbReference>
<dbReference type="Proteomes" id="UP001281761">
    <property type="component" value="Unassembled WGS sequence"/>
</dbReference>
<feature type="domain" description="FUZ/MON1/HPS1 first Longin" evidence="2">
    <location>
        <begin position="161"/>
        <end position="269"/>
    </location>
</feature>
<evidence type="ECO:0000259" key="3">
    <source>
        <dbReference type="Pfam" id="PF19037"/>
    </source>
</evidence>
<dbReference type="PRINTS" id="PR01546">
    <property type="entry name" value="YEAST73DUF"/>
</dbReference>
<evidence type="ECO:0000256" key="1">
    <source>
        <dbReference type="SAM" id="MobiDB-lite"/>
    </source>
</evidence>
<protein>
    <submittedName>
        <fullName evidence="4">Vacuolar fusion protein MON1 like protein</fullName>
    </submittedName>
</protein>
<comment type="caution">
    <text evidence="4">The sequence shown here is derived from an EMBL/GenBank/DDBJ whole genome shotgun (WGS) entry which is preliminary data.</text>
</comment>
<evidence type="ECO:0000313" key="5">
    <source>
        <dbReference type="Proteomes" id="UP001281761"/>
    </source>
</evidence>
<dbReference type="EMBL" id="JARBJD010000058">
    <property type="protein sequence ID" value="KAK2956227.1"/>
    <property type="molecule type" value="Genomic_DNA"/>
</dbReference>
<organism evidence="4 5">
    <name type="scientific">Blattamonas nauphoetae</name>
    <dbReference type="NCBI Taxonomy" id="2049346"/>
    <lineage>
        <taxon>Eukaryota</taxon>
        <taxon>Metamonada</taxon>
        <taxon>Preaxostyla</taxon>
        <taxon>Oxymonadida</taxon>
        <taxon>Blattamonas</taxon>
    </lineage>
</organism>
<dbReference type="InterPro" id="IPR043972">
    <property type="entry name" value="FUZ/MON1/HPS1_longin_1"/>
</dbReference>
<dbReference type="Pfam" id="PF19037">
    <property type="entry name" value="Fuz_longin_2"/>
    <property type="match status" value="1"/>
</dbReference>
<sequence length="796" mass="89731">MSIEPASDDPLQSHQDDSPMPLSTTTKYDIIVATQNDANSPIQKDYDAELTVTDGVVVSFEENRTTPWEGSETFSDHPAGSPSPTLIPDTNFIPDALKEQLQSHPIPTTSLAGEFSSPINQPGFINPITEQLKNEEEKAAKRTAEKATEDNTTTKWQLRKKHFFIMTNAAKPIFSRYGDENALAPFFCIMQALVSFSNERKDAIRSIEAGSHRIVFLIDDPFYLVAVSRAGEGEQFLRCELYFLMQSLISIVSSNQKKNLLKYPSRDIRGAIGDAEGFFCPIITDLSFNPSYFLETFSTFPISPDIRKDLREAIKHTAEKTEKQVLKISLRSCLLFLIVSVNKHILVLSRNKDRKESLHPLDLILLLNNQNTPLMMRQDSSFSPICLPKFTPDGFLYAFRKVEYWTASGAGAINSPIPLSLILLTHKPNPDALQVLQQFSSFFSESLSTNDLIGRLIREVETFLSPSLNLVEEDIFGTTEPKPTGKPLIPLRVQPISQVPFHFDFSFVYPCSSTPISGLAPPNLRKCLHFAFFSPVHHQHISSAFNPPFHTKSAQKTLMSLYHRLFEHLQSDCLSIEFDSVIRDRLDMEQRIARNKAEEERVKTTGKESRKGMQYENALAPEEKLVEHNKQVTEILQSYANKSDFVSSVGLQTIFRPPNESALLMPDDYATPTNAPKIPPLIPSLPIPLLNTYFIHTPSSYTLVGAAVPDFEEAKTLYRANKRRRRKDTNTSVIWDLNKDSDEDKNDSGKGTGKAIVLVAFDPNVGKKVAEEEIQTIVAWVKDNNERLFIRDVLLW</sequence>
<feature type="domain" description="FUZ/MON1/HPS1 second Longin" evidence="3">
    <location>
        <begin position="334"/>
        <end position="443"/>
    </location>
</feature>
<evidence type="ECO:0000259" key="2">
    <source>
        <dbReference type="Pfam" id="PF19036"/>
    </source>
</evidence>